<keyword evidence="6" id="KW-0812">Transmembrane</keyword>
<dbReference type="AlphaFoldDB" id="A0A0D6JH66"/>
<dbReference type="GO" id="GO:0004673">
    <property type="term" value="F:protein histidine kinase activity"/>
    <property type="evidence" value="ECO:0007669"/>
    <property type="project" value="UniProtKB-EC"/>
</dbReference>
<name>A0A0D6JH66_9HYPH</name>
<evidence type="ECO:0000256" key="8">
    <source>
        <dbReference type="ARBA" id="ARBA00022777"/>
    </source>
</evidence>
<feature type="domain" description="CHASE" evidence="12">
    <location>
        <begin position="69"/>
        <end position="266"/>
    </location>
</feature>
<evidence type="ECO:0000313" key="13">
    <source>
        <dbReference type="EMBL" id="CPR20132.1"/>
    </source>
</evidence>
<comment type="subcellular location">
    <subcellularLocation>
        <location evidence="2">Membrane</location>
    </subcellularLocation>
</comment>
<dbReference type="GO" id="GO:0016020">
    <property type="term" value="C:membrane"/>
    <property type="evidence" value="ECO:0007669"/>
    <property type="project" value="UniProtKB-SubCell"/>
</dbReference>
<reference evidence="14" key="1">
    <citation type="submission" date="2015-02" db="EMBL/GenBank/DDBJ databases">
        <authorList>
            <person name="Chooi Y.-H."/>
        </authorList>
    </citation>
    <scope>NUCLEOTIDE SEQUENCE [LARGE SCALE GENOMIC DNA]</scope>
    <source>
        <strain evidence="14">strain Y</strain>
    </source>
</reference>
<comment type="catalytic activity">
    <reaction evidence="1">
        <text>ATP + protein L-histidine = ADP + protein N-phospho-L-histidine.</text>
        <dbReference type="EC" id="2.7.13.3"/>
    </reaction>
</comment>
<keyword evidence="7" id="KW-0547">Nucleotide-binding</keyword>
<proteinExistence type="predicted"/>
<dbReference type="Proteomes" id="UP000033187">
    <property type="component" value="Chromosome 1"/>
</dbReference>
<keyword evidence="14" id="KW-1185">Reference proteome</keyword>
<gene>
    <name evidence="13" type="ORF">YBN1229_v1_2470</name>
</gene>
<dbReference type="KEGG" id="fiy:BN1229_v1_2470"/>
<dbReference type="EMBL" id="LN829119">
    <property type="protein sequence ID" value="CPR20132.1"/>
    <property type="molecule type" value="Genomic_DNA"/>
</dbReference>
<evidence type="ECO:0000313" key="14">
    <source>
        <dbReference type="Proteomes" id="UP000033187"/>
    </source>
</evidence>
<evidence type="ECO:0000256" key="2">
    <source>
        <dbReference type="ARBA" id="ARBA00004370"/>
    </source>
</evidence>
<evidence type="ECO:0000256" key="7">
    <source>
        <dbReference type="ARBA" id="ARBA00022741"/>
    </source>
</evidence>
<dbReference type="InterPro" id="IPR042240">
    <property type="entry name" value="CHASE_sf"/>
</dbReference>
<dbReference type="GO" id="GO:0007165">
    <property type="term" value="P:signal transduction"/>
    <property type="evidence" value="ECO:0007669"/>
    <property type="project" value="UniProtKB-ARBA"/>
</dbReference>
<accession>A0A0D6JH66</accession>
<dbReference type="InterPro" id="IPR011102">
    <property type="entry name" value="Sig_transdc_His_kinase_HWE"/>
</dbReference>
<dbReference type="SUPFAM" id="SSF55874">
    <property type="entry name" value="ATPase domain of HSP90 chaperone/DNA topoisomerase II/histidine kinase"/>
    <property type="match status" value="1"/>
</dbReference>
<dbReference type="Gene3D" id="3.30.565.10">
    <property type="entry name" value="Histidine kinase-like ATPase, C-terminal domain"/>
    <property type="match status" value="1"/>
</dbReference>
<dbReference type="RefSeq" id="WP_160298704.1">
    <property type="nucleotide sequence ID" value="NZ_LN829118.1"/>
</dbReference>
<evidence type="ECO:0000259" key="12">
    <source>
        <dbReference type="PROSITE" id="PS50839"/>
    </source>
</evidence>
<keyword evidence="5" id="KW-0808">Transferase</keyword>
<dbReference type="GO" id="GO:0005524">
    <property type="term" value="F:ATP binding"/>
    <property type="evidence" value="ECO:0007669"/>
    <property type="project" value="UniProtKB-KW"/>
</dbReference>
<evidence type="ECO:0000256" key="5">
    <source>
        <dbReference type="ARBA" id="ARBA00022679"/>
    </source>
</evidence>
<evidence type="ECO:0000256" key="9">
    <source>
        <dbReference type="ARBA" id="ARBA00022840"/>
    </source>
</evidence>
<dbReference type="Pfam" id="PF03924">
    <property type="entry name" value="CHASE"/>
    <property type="match status" value="1"/>
</dbReference>
<dbReference type="Gene3D" id="3.30.450.350">
    <property type="entry name" value="CHASE domain"/>
    <property type="match status" value="1"/>
</dbReference>
<keyword evidence="10" id="KW-1133">Transmembrane helix</keyword>
<keyword evidence="8 13" id="KW-0418">Kinase</keyword>
<keyword evidence="4" id="KW-0597">Phosphoprotein</keyword>
<dbReference type="KEGG" id="fil:BN1229_v1_3453"/>
<dbReference type="InterPro" id="IPR036890">
    <property type="entry name" value="HATPase_C_sf"/>
</dbReference>
<evidence type="ECO:0000256" key="4">
    <source>
        <dbReference type="ARBA" id="ARBA00022553"/>
    </source>
</evidence>
<dbReference type="PROSITE" id="PS50839">
    <property type="entry name" value="CHASE"/>
    <property type="match status" value="1"/>
</dbReference>
<organism evidence="13 14">
    <name type="scientific">Candidatus Filomicrobium marinum</name>
    <dbReference type="NCBI Taxonomy" id="1608628"/>
    <lineage>
        <taxon>Bacteria</taxon>
        <taxon>Pseudomonadati</taxon>
        <taxon>Pseudomonadota</taxon>
        <taxon>Alphaproteobacteria</taxon>
        <taxon>Hyphomicrobiales</taxon>
        <taxon>Hyphomicrobiaceae</taxon>
        <taxon>Filomicrobium</taxon>
    </lineage>
</organism>
<dbReference type="PANTHER" id="PTHR41523:SF7">
    <property type="entry name" value="HISTIDINE KINASE"/>
    <property type="match status" value="1"/>
</dbReference>
<sequence>MRPTVRSVMIVAVVGLTATTLAWRFGVSSVTEQAEKVFQGRTEALMAEIERSTTAYEHMLRGTQALFETLPAVSRTQFRRYVEALRITENFPGIKGIGFAAVLTRTERDAHIAAVRGEGFPSYDLKPKEDRDIYSAVVFVEPFVQNREVLGFDMWSEPVRRAAMIRARDTGLPAASGYVTSLQTKEANSDSSSGFLLYLPLYRENMPTGTVEERRAALRGFIYSPLRVKELMKSVVERQYPRPDRFTSIAIFDATGGADPKQLYQSENLTDGMSAARSKPRFSVEAARDLYGANWLLRFESTPEFEQSIDYSGAHTLLAAGLMATALLSFLVLSIGQRQAMADEANERMSLMTRELAHRVKNTLAVVQSIATRSLSDGRNVEEAREVFSKRLHALARAHTLLLDSSWSGAPLRELVQAELEAFGARAIVSGPDVQLSAGTAQTLALILHELATNAVKYGAMSNSTGRVSVRWNVVGRGRNAVCRFEWQESGGPPVNEPTRRGFGQTLLRQSLAHGPDSQPKITFAAEGLRYEFSAPLAAISADESDELTLPD</sequence>
<evidence type="ECO:0000256" key="10">
    <source>
        <dbReference type="ARBA" id="ARBA00022989"/>
    </source>
</evidence>
<dbReference type="InterPro" id="IPR006189">
    <property type="entry name" value="CHASE_dom"/>
</dbReference>
<dbReference type="PANTHER" id="PTHR41523">
    <property type="entry name" value="TWO-COMPONENT SYSTEM SENSOR PROTEIN"/>
    <property type="match status" value="1"/>
</dbReference>
<dbReference type="EC" id="2.7.13.3" evidence="3"/>
<evidence type="ECO:0000256" key="6">
    <source>
        <dbReference type="ARBA" id="ARBA00022692"/>
    </source>
</evidence>
<dbReference type="Pfam" id="PF07536">
    <property type="entry name" value="HWE_HK"/>
    <property type="match status" value="1"/>
</dbReference>
<dbReference type="SMART" id="SM01079">
    <property type="entry name" value="CHASE"/>
    <property type="match status" value="1"/>
</dbReference>
<keyword evidence="11" id="KW-0472">Membrane</keyword>
<evidence type="ECO:0000256" key="3">
    <source>
        <dbReference type="ARBA" id="ARBA00012438"/>
    </source>
</evidence>
<dbReference type="SMART" id="SM00911">
    <property type="entry name" value="HWE_HK"/>
    <property type="match status" value="1"/>
</dbReference>
<evidence type="ECO:0000256" key="11">
    <source>
        <dbReference type="ARBA" id="ARBA00023136"/>
    </source>
</evidence>
<evidence type="ECO:0000256" key="1">
    <source>
        <dbReference type="ARBA" id="ARBA00000085"/>
    </source>
</evidence>
<keyword evidence="9" id="KW-0067">ATP-binding</keyword>
<protein>
    <recommendedName>
        <fullName evidence="3">histidine kinase</fullName>
        <ecNumber evidence="3">2.7.13.3</ecNumber>
    </recommendedName>
</protein>